<dbReference type="InterPro" id="IPR041602">
    <property type="entry name" value="Quercetinase_C"/>
</dbReference>
<sequence>MINIMRADPTQKFEYGPFTIRRLRPGHMHSPDNGSTFGPLAIVDHATLETGSRVPMHRHVNDEILTYVWRGSMVHEDANGNRTPLSAKKLMMMSAGSGVSHEESTPIVQAETVQVIIRPNAADGEGRVQFMDRPAGISDNAWNLLAAPEGSGAPLDIRQEVWVYDVRLEKDHTLAAPRIDGFASWLYVLDGVITLGEQKLGKGDAASSNDDALPAINATRDATLLCLLVRLDAPTVDSGTVSGH</sequence>
<dbReference type="InterPro" id="IPR011051">
    <property type="entry name" value="RmlC_Cupin_sf"/>
</dbReference>
<evidence type="ECO:0000256" key="1">
    <source>
        <dbReference type="ARBA" id="ARBA00008416"/>
    </source>
</evidence>
<feature type="domain" description="Pirin N-terminal" evidence="3">
    <location>
        <begin position="48"/>
        <end position="108"/>
    </location>
</feature>
<evidence type="ECO:0000259" key="3">
    <source>
        <dbReference type="Pfam" id="PF02678"/>
    </source>
</evidence>
<evidence type="ECO:0000259" key="4">
    <source>
        <dbReference type="Pfam" id="PF17954"/>
    </source>
</evidence>
<evidence type="ECO:0000313" key="6">
    <source>
        <dbReference type="Proteomes" id="UP001611251"/>
    </source>
</evidence>
<comment type="similarity">
    <text evidence="1 2">Belongs to the pirin family.</text>
</comment>
<comment type="caution">
    <text evidence="5">The sequence shown here is derived from an EMBL/GenBank/DDBJ whole genome shotgun (WGS) entry which is preliminary data.</text>
</comment>
<gene>
    <name evidence="5" type="ORF">ABU178_17885</name>
</gene>
<accession>A0ABW7Q0C8</accession>
<protein>
    <submittedName>
        <fullName evidence="5">Pirin family protein</fullName>
    </submittedName>
</protein>
<dbReference type="InterPro" id="IPR012093">
    <property type="entry name" value="Pirin"/>
</dbReference>
<evidence type="ECO:0000313" key="5">
    <source>
        <dbReference type="EMBL" id="MFH8136024.1"/>
    </source>
</evidence>
<evidence type="ECO:0000256" key="2">
    <source>
        <dbReference type="RuleBase" id="RU003457"/>
    </source>
</evidence>
<dbReference type="Proteomes" id="UP001611251">
    <property type="component" value="Unassembled WGS sequence"/>
</dbReference>
<dbReference type="Pfam" id="PF02678">
    <property type="entry name" value="Pirin"/>
    <property type="match status" value="1"/>
</dbReference>
<reference evidence="5 6" key="1">
    <citation type="submission" date="2024-08" db="EMBL/GenBank/DDBJ databases">
        <title>Pantoea ronii - a newly identified human opportunistic pathogen.</title>
        <authorList>
            <person name="Keidar-Friedman D."/>
            <person name="Sorek N."/>
            <person name="Leshin-Carmel D."/>
            <person name="Tsur A."/>
            <person name="Amsalem M."/>
            <person name="Tolkach D."/>
            <person name="Brosh-Nissimov T."/>
        </authorList>
    </citation>
    <scope>NUCLEOTIDE SEQUENCE [LARGE SCALE GENOMIC DNA]</scope>
    <source>
        <strain evidence="5 6">AA23256</strain>
    </source>
</reference>
<keyword evidence="6" id="KW-1185">Reference proteome</keyword>
<dbReference type="RefSeq" id="WP_397217407.1">
    <property type="nucleotide sequence ID" value="NZ_JBGFSN010000010.1"/>
</dbReference>
<dbReference type="EMBL" id="JBGFSN010000010">
    <property type="protein sequence ID" value="MFH8136024.1"/>
    <property type="molecule type" value="Genomic_DNA"/>
</dbReference>
<dbReference type="SUPFAM" id="SSF51182">
    <property type="entry name" value="RmlC-like cupins"/>
    <property type="match status" value="1"/>
</dbReference>
<feature type="domain" description="Quercetin 2,3-dioxygenase C-terminal cupin" evidence="4">
    <location>
        <begin position="144"/>
        <end position="226"/>
    </location>
</feature>
<proteinExistence type="inferred from homology"/>
<dbReference type="PANTHER" id="PTHR43212:SF3">
    <property type="entry name" value="QUERCETIN 2,3-DIOXYGENASE"/>
    <property type="match status" value="1"/>
</dbReference>
<dbReference type="PANTHER" id="PTHR43212">
    <property type="entry name" value="QUERCETIN 2,3-DIOXYGENASE"/>
    <property type="match status" value="1"/>
</dbReference>
<name>A0ABW7Q0C8_9GAMM</name>
<dbReference type="InterPro" id="IPR003829">
    <property type="entry name" value="Pirin_N_dom"/>
</dbReference>
<dbReference type="PIRSF" id="PIRSF006232">
    <property type="entry name" value="Pirin"/>
    <property type="match status" value="1"/>
</dbReference>
<dbReference type="InterPro" id="IPR014710">
    <property type="entry name" value="RmlC-like_jellyroll"/>
</dbReference>
<dbReference type="Pfam" id="PF17954">
    <property type="entry name" value="Pirin_C_2"/>
    <property type="match status" value="1"/>
</dbReference>
<organism evidence="5 6">
    <name type="scientific">Pantoea osteomyelitidis</name>
    <dbReference type="NCBI Taxonomy" id="3230026"/>
    <lineage>
        <taxon>Bacteria</taxon>
        <taxon>Pseudomonadati</taxon>
        <taxon>Pseudomonadota</taxon>
        <taxon>Gammaproteobacteria</taxon>
        <taxon>Enterobacterales</taxon>
        <taxon>Erwiniaceae</taxon>
        <taxon>Pantoea</taxon>
    </lineage>
</organism>
<dbReference type="Gene3D" id="2.60.120.10">
    <property type="entry name" value="Jelly Rolls"/>
    <property type="match status" value="2"/>
</dbReference>